<sequence>MDYVICNTQFTQISPVLREQTEKKLDEALNIGLISQDNYNYYSAKNTFEMSDSKLMNQALEKGLITKEHYDYYMAEIEPEEQDCKMGDEF</sequence>
<accession>A0A481ZE12</accession>
<organism evidence="1">
    <name type="scientific">Pithovirus LCPAC406</name>
    <dbReference type="NCBI Taxonomy" id="2506599"/>
    <lineage>
        <taxon>Viruses</taxon>
        <taxon>Pithoviruses</taxon>
    </lineage>
</organism>
<gene>
    <name evidence="1" type="ORF">LCPAC406_03310</name>
</gene>
<proteinExistence type="predicted"/>
<protein>
    <submittedName>
        <fullName evidence="1">Uncharacterized protein</fullName>
    </submittedName>
</protein>
<reference evidence="1" key="1">
    <citation type="journal article" date="2019" name="MBio">
        <title>Virus Genomes from Deep Sea Sediments Expand the Ocean Megavirome and Support Independent Origins of Viral Gigantism.</title>
        <authorList>
            <person name="Backstrom D."/>
            <person name="Yutin N."/>
            <person name="Jorgensen S.L."/>
            <person name="Dharamshi J."/>
            <person name="Homa F."/>
            <person name="Zaremba-Niedwiedzka K."/>
            <person name="Spang A."/>
            <person name="Wolf Y.I."/>
            <person name="Koonin E.V."/>
            <person name="Ettema T.J."/>
        </authorList>
    </citation>
    <scope>NUCLEOTIDE SEQUENCE</scope>
</reference>
<dbReference type="EMBL" id="MK500610">
    <property type="protein sequence ID" value="QBK94017.1"/>
    <property type="molecule type" value="Genomic_DNA"/>
</dbReference>
<name>A0A481ZE12_9VIRU</name>
<evidence type="ECO:0000313" key="1">
    <source>
        <dbReference type="EMBL" id="QBK94017.1"/>
    </source>
</evidence>